<dbReference type="PANTHER" id="PTHR32060:SF30">
    <property type="entry name" value="CARBOXY-TERMINAL PROCESSING PROTEASE CTPA"/>
    <property type="match status" value="1"/>
</dbReference>
<keyword evidence="4" id="KW-1185">Reference proteome</keyword>
<dbReference type="GO" id="GO:0007165">
    <property type="term" value="P:signal transduction"/>
    <property type="evidence" value="ECO:0007669"/>
    <property type="project" value="TreeGrafter"/>
</dbReference>
<protein>
    <submittedName>
        <fullName evidence="3">Peptidase family S41</fullName>
    </submittedName>
</protein>
<evidence type="ECO:0000256" key="1">
    <source>
        <dbReference type="SAM" id="SignalP"/>
    </source>
</evidence>
<dbReference type="GO" id="GO:0006508">
    <property type="term" value="P:proteolysis"/>
    <property type="evidence" value="ECO:0007669"/>
    <property type="project" value="InterPro"/>
</dbReference>
<dbReference type="SUPFAM" id="SSF52096">
    <property type="entry name" value="ClpP/crotonase"/>
    <property type="match status" value="1"/>
</dbReference>
<dbReference type="InterPro" id="IPR029045">
    <property type="entry name" value="ClpP/crotonase-like_dom_sf"/>
</dbReference>
<dbReference type="EMBL" id="FOXS01000001">
    <property type="protein sequence ID" value="SFP87073.1"/>
    <property type="molecule type" value="Genomic_DNA"/>
</dbReference>
<dbReference type="GO" id="GO:0008236">
    <property type="term" value="F:serine-type peptidase activity"/>
    <property type="evidence" value="ECO:0007669"/>
    <property type="project" value="InterPro"/>
</dbReference>
<dbReference type="GO" id="GO:0004175">
    <property type="term" value="F:endopeptidase activity"/>
    <property type="evidence" value="ECO:0007669"/>
    <property type="project" value="TreeGrafter"/>
</dbReference>
<evidence type="ECO:0000313" key="3">
    <source>
        <dbReference type="EMBL" id="SFP87073.1"/>
    </source>
</evidence>
<evidence type="ECO:0000259" key="2">
    <source>
        <dbReference type="Pfam" id="PF03572"/>
    </source>
</evidence>
<dbReference type="PANTHER" id="PTHR32060">
    <property type="entry name" value="TAIL-SPECIFIC PROTEASE"/>
    <property type="match status" value="1"/>
</dbReference>
<sequence length="485" mass="53746">MRHPSQKLSFSILSLLLLLFALPGWALPAVAPSCGCVQDFDFVVSYLERNLPAYPRDVTAQTRPAYERLKRRLRQGASLQSTPTRCLPILVAYVEFFRDQHTTIAGSAGVAVNDKDSLAVRRFLASAVYQQTETVRLQPVRSYPLAAIEGRYQTTDSTYQIQIQPARTRFRDFVGVVVQSRTPLWAVGQVKLELKQLPHGSRYRIIQYNRNHSASYLGEIRQVQGYLRGTSWQKLGVPAAPPRITDTLAYRALTPATAYLRIPSFNGGLHAQLYSVYQKVAAASPQNLIIDVRGNGGGSDGNVAGLVPFMFTAPFQDDQLEEYYVTPDNVQRLAEHYRGMQRDSVSYGAAALQHVRSTLRWLQQAPIGQFLADPTALLKTFTGVAARPNRVVILYDRGCASSCETLLFWAKHSAKTTLVGENSGGYVGYGNVFSVPTPCLGFVLTSTTMRLPNQVSYEAVGVAPDVPLGLDEDWLTQAKRLIEQP</sequence>
<evidence type="ECO:0000313" key="4">
    <source>
        <dbReference type="Proteomes" id="UP000199029"/>
    </source>
</evidence>
<dbReference type="AlphaFoldDB" id="A0A1I5TVL2"/>
<feature type="chain" id="PRO_5011647850" evidence="1">
    <location>
        <begin position="27"/>
        <end position="485"/>
    </location>
</feature>
<dbReference type="OrthoDB" id="2327485at2"/>
<dbReference type="STRING" id="1227077.SAMN04515668_0624"/>
<feature type="signal peptide" evidence="1">
    <location>
        <begin position="1"/>
        <end position="26"/>
    </location>
</feature>
<proteinExistence type="predicted"/>
<feature type="domain" description="Tail specific protease" evidence="2">
    <location>
        <begin position="257"/>
        <end position="467"/>
    </location>
</feature>
<reference evidence="4" key="1">
    <citation type="submission" date="2016-10" db="EMBL/GenBank/DDBJ databases">
        <authorList>
            <person name="Varghese N."/>
            <person name="Submissions S."/>
        </authorList>
    </citation>
    <scope>NUCLEOTIDE SEQUENCE [LARGE SCALE GENOMIC DNA]</scope>
    <source>
        <strain evidence="4">OR362-8,ATCC BAA-1266,JCM 13504</strain>
    </source>
</reference>
<accession>A0A1I5TVL2</accession>
<dbReference type="Gene3D" id="3.90.226.10">
    <property type="entry name" value="2-enoyl-CoA Hydratase, Chain A, domain 1"/>
    <property type="match status" value="1"/>
</dbReference>
<dbReference type="InterPro" id="IPR005151">
    <property type="entry name" value="Tail-specific_protease"/>
</dbReference>
<organism evidence="3 4">
    <name type="scientific">Hymenobacter arizonensis</name>
    <name type="common">Siccationidurans arizonensis</name>
    <dbReference type="NCBI Taxonomy" id="1227077"/>
    <lineage>
        <taxon>Bacteria</taxon>
        <taxon>Pseudomonadati</taxon>
        <taxon>Bacteroidota</taxon>
        <taxon>Cytophagia</taxon>
        <taxon>Cytophagales</taxon>
        <taxon>Hymenobacteraceae</taxon>
        <taxon>Hymenobacter</taxon>
    </lineage>
</organism>
<gene>
    <name evidence="3" type="ORF">SAMN04515668_0624</name>
</gene>
<dbReference type="Proteomes" id="UP000199029">
    <property type="component" value="Unassembled WGS sequence"/>
</dbReference>
<dbReference type="Pfam" id="PF03572">
    <property type="entry name" value="Peptidase_S41"/>
    <property type="match status" value="1"/>
</dbReference>
<keyword evidence="1" id="KW-0732">Signal</keyword>
<name>A0A1I5TVL2_HYMAR</name>
<dbReference type="GO" id="GO:0030288">
    <property type="term" value="C:outer membrane-bounded periplasmic space"/>
    <property type="evidence" value="ECO:0007669"/>
    <property type="project" value="TreeGrafter"/>
</dbReference>